<evidence type="ECO:0000256" key="2">
    <source>
        <dbReference type="ARBA" id="ARBA00022603"/>
    </source>
</evidence>
<dbReference type="InParanoid" id="C5DCC6"/>
<dbReference type="EMBL" id="CU928166">
    <property type="protein sequence ID" value="CAR21437.1"/>
    <property type="molecule type" value="Genomic_DNA"/>
</dbReference>
<dbReference type="OMA" id="YHERGAN"/>
<protein>
    <submittedName>
        <fullName evidence="5">KLTH0B01936p</fullName>
    </submittedName>
</protein>
<gene>
    <name evidence="5" type="ordered locus">KLTH0B01936g</name>
</gene>
<sequence length="286" mass="32696">MSLYLNGVIDSDKYQKYRITYPKSLYEAIMAHHAGGRLLAVDVGCGTGIGTFPLLEYFDTVVGCDPSAKMLATAAQVREKLPGVSRRRVSFQQAAGEDISRLFEERSVDMITGGESIQYVKHDEFFRAAARLLRPGATLAFWFYADPVFVDYPEANAIFKHCAYEDQRSFAPLWPPEMELVRRLGESIQVPSHEFEMVHSEVNVPLKTKGTRSFRVTREGCTLKDLRDLISTWSVYDAWKKNNKDCAEDVIDALIEKLKRGCGWDDNIKLRLEWETSFYVARRRQT</sequence>
<dbReference type="HOGENOM" id="CLU_049344_1_2_1"/>
<organism evidence="5 6">
    <name type="scientific">Lachancea thermotolerans (strain ATCC 56472 / CBS 6340 / NRRL Y-8284)</name>
    <name type="common">Yeast</name>
    <name type="synonym">Kluyveromyces thermotolerans</name>
    <dbReference type="NCBI Taxonomy" id="559295"/>
    <lineage>
        <taxon>Eukaryota</taxon>
        <taxon>Fungi</taxon>
        <taxon>Dikarya</taxon>
        <taxon>Ascomycota</taxon>
        <taxon>Saccharomycotina</taxon>
        <taxon>Saccharomycetes</taxon>
        <taxon>Saccharomycetales</taxon>
        <taxon>Saccharomycetaceae</taxon>
        <taxon>Lachancea</taxon>
    </lineage>
</organism>
<comment type="similarity">
    <text evidence="1">Belongs to the methyltransferase superfamily.</text>
</comment>
<dbReference type="AlphaFoldDB" id="C5DCC6"/>
<dbReference type="Proteomes" id="UP000002036">
    <property type="component" value="Chromosome B"/>
</dbReference>
<feature type="domain" description="Methyltransferase type 11" evidence="4">
    <location>
        <begin position="41"/>
        <end position="141"/>
    </location>
</feature>
<dbReference type="STRING" id="559295.C5DCC6"/>
<dbReference type="CDD" id="cd02440">
    <property type="entry name" value="AdoMet_MTases"/>
    <property type="match status" value="1"/>
</dbReference>
<name>C5DCC6_LACTC</name>
<dbReference type="InterPro" id="IPR029063">
    <property type="entry name" value="SAM-dependent_MTases_sf"/>
</dbReference>
<dbReference type="SUPFAM" id="SSF53335">
    <property type="entry name" value="S-adenosyl-L-methionine-dependent methyltransferases"/>
    <property type="match status" value="1"/>
</dbReference>
<dbReference type="InterPro" id="IPR013216">
    <property type="entry name" value="Methyltransf_11"/>
</dbReference>
<dbReference type="FunCoup" id="C5DCC6">
    <property type="interactions" value="837"/>
</dbReference>
<keyword evidence="3" id="KW-0808">Transferase</keyword>
<dbReference type="Pfam" id="PF08241">
    <property type="entry name" value="Methyltransf_11"/>
    <property type="match status" value="1"/>
</dbReference>
<dbReference type="OrthoDB" id="10027013at2759"/>
<evidence type="ECO:0000259" key="4">
    <source>
        <dbReference type="Pfam" id="PF08241"/>
    </source>
</evidence>
<keyword evidence="6" id="KW-1185">Reference proteome</keyword>
<accession>C5DCC6</accession>
<evidence type="ECO:0000256" key="3">
    <source>
        <dbReference type="ARBA" id="ARBA00022679"/>
    </source>
</evidence>
<dbReference type="InterPro" id="IPR051052">
    <property type="entry name" value="Diverse_substrate_MTase"/>
</dbReference>
<dbReference type="RefSeq" id="XP_002551875.1">
    <property type="nucleotide sequence ID" value="XM_002551829.1"/>
</dbReference>
<dbReference type="PANTHER" id="PTHR44942:SF4">
    <property type="entry name" value="METHYLTRANSFERASE TYPE 11 DOMAIN-CONTAINING PROTEIN"/>
    <property type="match status" value="1"/>
</dbReference>
<evidence type="ECO:0000313" key="6">
    <source>
        <dbReference type="Proteomes" id="UP000002036"/>
    </source>
</evidence>
<dbReference type="Gene3D" id="3.40.50.150">
    <property type="entry name" value="Vaccinia Virus protein VP39"/>
    <property type="match status" value="1"/>
</dbReference>
<dbReference type="KEGG" id="lth:KLTH0B01936g"/>
<dbReference type="GO" id="GO:0032259">
    <property type="term" value="P:methylation"/>
    <property type="evidence" value="ECO:0007669"/>
    <property type="project" value="UniProtKB-KW"/>
</dbReference>
<dbReference type="GO" id="GO:0008757">
    <property type="term" value="F:S-adenosylmethionine-dependent methyltransferase activity"/>
    <property type="evidence" value="ECO:0007669"/>
    <property type="project" value="InterPro"/>
</dbReference>
<dbReference type="eggNOG" id="KOG3010">
    <property type="taxonomic scope" value="Eukaryota"/>
</dbReference>
<dbReference type="GeneID" id="8290703"/>
<keyword evidence="2" id="KW-0489">Methyltransferase</keyword>
<proteinExistence type="inferred from homology"/>
<evidence type="ECO:0000313" key="5">
    <source>
        <dbReference type="EMBL" id="CAR21437.1"/>
    </source>
</evidence>
<dbReference type="PANTHER" id="PTHR44942">
    <property type="entry name" value="METHYLTRANSF_11 DOMAIN-CONTAINING PROTEIN"/>
    <property type="match status" value="1"/>
</dbReference>
<reference evidence="5 6" key="1">
    <citation type="journal article" date="2009" name="Genome Res.">
        <title>Comparative genomics of protoploid Saccharomycetaceae.</title>
        <authorList>
            <consortium name="The Genolevures Consortium"/>
            <person name="Souciet J.-L."/>
            <person name="Dujon B."/>
            <person name="Gaillardin C."/>
            <person name="Johnston M."/>
            <person name="Baret P.V."/>
            <person name="Cliften P."/>
            <person name="Sherman D.J."/>
            <person name="Weissenbach J."/>
            <person name="Westhof E."/>
            <person name="Wincker P."/>
            <person name="Jubin C."/>
            <person name="Poulain J."/>
            <person name="Barbe V."/>
            <person name="Segurens B."/>
            <person name="Artiguenave F."/>
            <person name="Anthouard V."/>
            <person name="Vacherie B."/>
            <person name="Val M.-E."/>
            <person name="Fulton R.S."/>
            <person name="Minx P."/>
            <person name="Wilson R."/>
            <person name="Durrens P."/>
            <person name="Jean G."/>
            <person name="Marck C."/>
            <person name="Martin T."/>
            <person name="Nikolski M."/>
            <person name="Rolland T."/>
            <person name="Seret M.-L."/>
            <person name="Casaregola S."/>
            <person name="Despons L."/>
            <person name="Fairhead C."/>
            <person name="Fischer G."/>
            <person name="Lafontaine I."/>
            <person name="Leh V."/>
            <person name="Lemaire M."/>
            <person name="de Montigny J."/>
            <person name="Neuveglise C."/>
            <person name="Thierry A."/>
            <person name="Blanc-Lenfle I."/>
            <person name="Bleykasten C."/>
            <person name="Diffels J."/>
            <person name="Fritsch E."/>
            <person name="Frangeul L."/>
            <person name="Goeffon A."/>
            <person name="Jauniaux N."/>
            <person name="Kachouri-Lafond R."/>
            <person name="Payen C."/>
            <person name="Potier S."/>
            <person name="Pribylova L."/>
            <person name="Ozanne C."/>
            <person name="Richard G.-F."/>
            <person name="Sacerdot C."/>
            <person name="Straub M.-L."/>
            <person name="Talla E."/>
        </authorList>
    </citation>
    <scope>NUCLEOTIDE SEQUENCE [LARGE SCALE GENOMIC DNA]</scope>
    <source>
        <strain evidence="6">ATCC 56472 / CBS 6340 / NRRL Y-8284</strain>
    </source>
</reference>
<evidence type="ECO:0000256" key="1">
    <source>
        <dbReference type="ARBA" id="ARBA00008361"/>
    </source>
</evidence>